<evidence type="ECO:0000256" key="8">
    <source>
        <dbReference type="ARBA" id="ARBA00052079"/>
    </source>
</evidence>
<evidence type="ECO:0000256" key="5">
    <source>
        <dbReference type="ARBA" id="ARBA00022820"/>
    </source>
</evidence>
<evidence type="ECO:0000256" key="7">
    <source>
        <dbReference type="ARBA" id="ARBA00023157"/>
    </source>
</evidence>
<reference evidence="12" key="1">
    <citation type="submission" date="2020-11" db="EMBL/GenBank/DDBJ databases">
        <authorList>
            <person name="Tran Van P."/>
        </authorList>
    </citation>
    <scope>NUCLEOTIDE SEQUENCE</scope>
</reference>
<dbReference type="PROSITE" id="PS00135">
    <property type="entry name" value="TRYPSIN_SER"/>
    <property type="match status" value="1"/>
</dbReference>
<organism evidence="12">
    <name type="scientific">Darwinula stevensoni</name>
    <dbReference type="NCBI Taxonomy" id="69355"/>
    <lineage>
        <taxon>Eukaryota</taxon>
        <taxon>Metazoa</taxon>
        <taxon>Ecdysozoa</taxon>
        <taxon>Arthropoda</taxon>
        <taxon>Crustacea</taxon>
        <taxon>Oligostraca</taxon>
        <taxon>Ostracoda</taxon>
        <taxon>Podocopa</taxon>
        <taxon>Podocopida</taxon>
        <taxon>Darwinulocopina</taxon>
        <taxon>Darwinuloidea</taxon>
        <taxon>Darwinulidae</taxon>
        <taxon>Darwinula</taxon>
    </lineage>
</organism>
<evidence type="ECO:0000256" key="4">
    <source>
        <dbReference type="ARBA" id="ARBA00022801"/>
    </source>
</evidence>
<keyword evidence="7" id="KW-1015">Disulfide bond</keyword>
<keyword evidence="3" id="KW-0732">Signal</keyword>
<dbReference type="PRINTS" id="PR00722">
    <property type="entry name" value="CHYMOTRYPSIN"/>
</dbReference>
<name>A0A7R9A5J8_9CRUS</name>
<protein>
    <recommendedName>
        <fullName evidence="9">limulus clotting factor C</fullName>
        <ecNumber evidence="9">3.4.21.84</ecNumber>
    </recommendedName>
</protein>
<dbReference type="SUPFAM" id="SSF50494">
    <property type="entry name" value="Trypsin-like serine proteases"/>
    <property type="match status" value="1"/>
</dbReference>
<proteinExistence type="predicted"/>
<dbReference type="EC" id="3.4.21.84" evidence="9"/>
<evidence type="ECO:0000259" key="11">
    <source>
        <dbReference type="PROSITE" id="PS50240"/>
    </source>
</evidence>
<evidence type="ECO:0000256" key="1">
    <source>
        <dbReference type="ARBA" id="ARBA00022659"/>
    </source>
</evidence>
<evidence type="ECO:0000256" key="6">
    <source>
        <dbReference type="ARBA" id="ARBA00022825"/>
    </source>
</evidence>
<dbReference type="EMBL" id="LR900872">
    <property type="protein sequence ID" value="CAD7247148.1"/>
    <property type="molecule type" value="Genomic_DNA"/>
</dbReference>
<keyword evidence="13" id="KW-1185">Reference proteome</keyword>
<dbReference type="AlphaFoldDB" id="A0A7R9A5J8"/>
<dbReference type="GO" id="GO:0042381">
    <property type="term" value="P:hemolymph coagulation"/>
    <property type="evidence" value="ECO:0007669"/>
    <property type="project" value="UniProtKB-KW"/>
</dbReference>
<dbReference type="PROSITE" id="PS50240">
    <property type="entry name" value="TRYPSIN_DOM"/>
    <property type="match status" value="1"/>
</dbReference>
<keyword evidence="4 10" id="KW-0378">Hydrolase</keyword>
<feature type="domain" description="Peptidase S1" evidence="11">
    <location>
        <begin position="25"/>
        <end position="275"/>
    </location>
</feature>
<comment type="catalytic activity">
    <reaction evidence="8">
        <text>Selective cleavage of 103-Arg-|-Ser-104 and 124-Ile-|-Ile-125 bonds in Limulus clotting factor B to form activated factor B. Cleavage of -Pro-Arg-|-Xaa- bonds in synthetic substrates.</text>
        <dbReference type="EC" id="3.4.21.84"/>
    </reaction>
</comment>
<dbReference type="SMART" id="SM00020">
    <property type="entry name" value="Tryp_SPc"/>
    <property type="match status" value="1"/>
</dbReference>
<evidence type="ECO:0000256" key="2">
    <source>
        <dbReference type="ARBA" id="ARBA00022670"/>
    </source>
</evidence>
<dbReference type="EMBL" id="CAJPEV010001355">
    <property type="protein sequence ID" value="CAG0892212.1"/>
    <property type="molecule type" value="Genomic_DNA"/>
</dbReference>
<dbReference type="InterPro" id="IPR001254">
    <property type="entry name" value="Trypsin_dom"/>
</dbReference>
<evidence type="ECO:0000313" key="13">
    <source>
        <dbReference type="Proteomes" id="UP000677054"/>
    </source>
</evidence>
<dbReference type="InterPro" id="IPR001314">
    <property type="entry name" value="Peptidase_S1A"/>
</dbReference>
<keyword evidence="2 10" id="KW-0645">Protease</keyword>
<sequence>MVADVECGQRPIVKRFLVTRDGEKIVGGSPTVKGEFPSIVSLQLFGQHFCGGSIINKRYILTAAHCVAGSYRDRLKIAAREYNIHEETENPKVVYVTPEEFIVHDNFRNGLRSLNPLTESDCVSAPGQGFNLINDIALIRLSQDLEWDDYTQPVCLPDAGSRTADDTSVTAVGWGSSKEGGRSSSVLQSVNLNVVSKASCAFTLLLFLRVRDEHLCARGPITGGRDACQGDSGGPLMMSSSDAQYQVGVVSAGVGCGRAFKPGLYTRVASFVPWIAANDFCFTLIKDRSLTLESWYGKLPSKRLSLVAVSNAFGWCFLGCGDSIKGETGN</sequence>
<dbReference type="OrthoDB" id="6353876at2759"/>
<accession>A0A7R9A5J8</accession>
<keyword evidence="6 10" id="KW-0720">Serine protease</keyword>
<dbReference type="PANTHER" id="PTHR24252:SF7">
    <property type="entry name" value="HYALIN"/>
    <property type="match status" value="1"/>
</dbReference>
<dbReference type="InterPro" id="IPR033116">
    <property type="entry name" value="TRYPSIN_SER"/>
</dbReference>
<evidence type="ECO:0000256" key="10">
    <source>
        <dbReference type="RuleBase" id="RU363034"/>
    </source>
</evidence>
<dbReference type="InterPro" id="IPR009003">
    <property type="entry name" value="Peptidase_S1_PA"/>
</dbReference>
<dbReference type="Proteomes" id="UP000677054">
    <property type="component" value="Unassembled WGS sequence"/>
</dbReference>
<dbReference type="PANTHER" id="PTHR24252">
    <property type="entry name" value="ACROSIN-RELATED"/>
    <property type="match status" value="1"/>
</dbReference>
<dbReference type="GO" id="GO:0006508">
    <property type="term" value="P:proteolysis"/>
    <property type="evidence" value="ECO:0007669"/>
    <property type="project" value="UniProtKB-KW"/>
</dbReference>
<keyword evidence="5" id="KW-0353">Hemolymph clotting</keyword>
<dbReference type="FunFam" id="2.40.10.10:FF:000120">
    <property type="entry name" value="Putative serine protease"/>
    <property type="match status" value="1"/>
</dbReference>
<dbReference type="InterPro" id="IPR043504">
    <property type="entry name" value="Peptidase_S1_PA_chymotrypsin"/>
</dbReference>
<evidence type="ECO:0000256" key="3">
    <source>
        <dbReference type="ARBA" id="ARBA00022729"/>
    </source>
</evidence>
<feature type="non-terminal residue" evidence="12">
    <location>
        <position position="1"/>
    </location>
</feature>
<dbReference type="PROSITE" id="PS00134">
    <property type="entry name" value="TRYPSIN_HIS"/>
    <property type="match status" value="1"/>
</dbReference>
<dbReference type="Gene3D" id="2.40.10.10">
    <property type="entry name" value="Trypsin-like serine proteases"/>
    <property type="match status" value="1"/>
</dbReference>
<evidence type="ECO:0000256" key="9">
    <source>
        <dbReference type="ARBA" id="ARBA00066707"/>
    </source>
</evidence>
<dbReference type="InterPro" id="IPR018114">
    <property type="entry name" value="TRYPSIN_HIS"/>
</dbReference>
<gene>
    <name evidence="12" type="ORF">DSTB1V02_LOCUS6982</name>
</gene>
<dbReference type="Pfam" id="PF00089">
    <property type="entry name" value="Trypsin"/>
    <property type="match status" value="1"/>
</dbReference>
<evidence type="ECO:0000313" key="12">
    <source>
        <dbReference type="EMBL" id="CAD7247148.1"/>
    </source>
</evidence>
<dbReference type="CDD" id="cd00190">
    <property type="entry name" value="Tryp_SPc"/>
    <property type="match status" value="1"/>
</dbReference>
<keyword evidence="1" id="KW-0768">Sushi</keyword>
<dbReference type="GO" id="GO:0004252">
    <property type="term" value="F:serine-type endopeptidase activity"/>
    <property type="evidence" value="ECO:0007669"/>
    <property type="project" value="InterPro"/>
</dbReference>